<evidence type="ECO:0000313" key="1">
    <source>
        <dbReference type="EMBL" id="KYF37994.1"/>
    </source>
</evidence>
<name>A0A150NWZ8_STRMT</name>
<dbReference type="AlphaFoldDB" id="A0A150NWZ8"/>
<gene>
    <name evidence="1" type="ORF">SMIM3I_00870</name>
</gene>
<protein>
    <submittedName>
        <fullName evidence="1">Choline binding protein A</fullName>
    </submittedName>
</protein>
<dbReference type="EMBL" id="LROU01000022">
    <property type="protein sequence ID" value="KYF37994.1"/>
    <property type="molecule type" value="Genomic_DNA"/>
</dbReference>
<dbReference type="Proteomes" id="UP000075442">
    <property type="component" value="Unassembled WGS sequence"/>
</dbReference>
<sequence>MKNKQLIKLVGYSFLVFFLALIQLSQGVDANTISAGSGNRIHFINTKAKSGSDAILLESNGHYALIDMGEDYDFPDGSDPRYPSRWGISMRNYQVLEDRLIRHLDEIGVKN</sequence>
<reference evidence="1 2" key="1">
    <citation type="submission" date="2016-01" db="EMBL/GenBank/DDBJ databases">
        <title>Highly variable Streptococcus oralis 1 are common among viridans streptococci isolated from primates.</title>
        <authorList>
            <person name="Denapaite D."/>
            <person name="Rieger M."/>
            <person name="Koendgen S."/>
            <person name="Brueckner R."/>
            <person name="Ochigava I."/>
            <person name="Kappeler P."/>
            <person name="Maetz-Rensing K."/>
            <person name="Leendertz F."/>
        </authorList>
    </citation>
    <scope>NUCLEOTIDE SEQUENCE [LARGE SCALE GENOMIC DNA]</scope>
    <source>
        <strain evidence="1 2">M3-1</strain>
    </source>
</reference>
<accession>A0A150NWZ8</accession>
<comment type="caution">
    <text evidence="1">The sequence shown here is derived from an EMBL/GenBank/DDBJ whole genome shotgun (WGS) entry which is preliminary data.</text>
</comment>
<evidence type="ECO:0000313" key="2">
    <source>
        <dbReference type="Proteomes" id="UP000075442"/>
    </source>
</evidence>
<proteinExistence type="predicted"/>
<dbReference type="PATRIC" id="fig|28037.235.peg.394"/>
<dbReference type="Gene3D" id="3.60.15.10">
    <property type="entry name" value="Ribonuclease Z/Hydroxyacylglutathione hydrolase-like"/>
    <property type="match status" value="1"/>
</dbReference>
<dbReference type="SUPFAM" id="SSF56281">
    <property type="entry name" value="Metallo-hydrolase/oxidoreductase"/>
    <property type="match status" value="1"/>
</dbReference>
<dbReference type="InterPro" id="IPR036866">
    <property type="entry name" value="RibonucZ/Hydroxyglut_hydro"/>
</dbReference>
<organism evidence="1 2">
    <name type="scientific">Streptococcus mitis</name>
    <dbReference type="NCBI Taxonomy" id="28037"/>
    <lineage>
        <taxon>Bacteria</taxon>
        <taxon>Bacillati</taxon>
        <taxon>Bacillota</taxon>
        <taxon>Bacilli</taxon>
        <taxon>Lactobacillales</taxon>
        <taxon>Streptococcaceae</taxon>
        <taxon>Streptococcus</taxon>
        <taxon>Streptococcus mitis group</taxon>
    </lineage>
</organism>